<reference evidence="3 4" key="1">
    <citation type="submission" date="2019-02" db="EMBL/GenBank/DDBJ databases">
        <title>Deep-cultivation of Planctomycetes and their phenomic and genomic characterization uncovers novel biology.</title>
        <authorList>
            <person name="Wiegand S."/>
            <person name="Jogler M."/>
            <person name="Boedeker C."/>
            <person name="Pinto D."/>
            <person name="Vollmers J."/>
            <person name="Rivas-Marin E."/>
            <person name="Kohn T."/>
            <person name="Peeters S.H."/>
            <person name="Heuer A."/>
            <person name="Rast P."/>
            <person name="Oberbeckmann S."/>
            <person name="Bunk B."/>
            <person name="Jeske O."/>
            <person name="Meyerdierks A."/>
            <person name="Storesund J.E."/>
            <person name="Kallscheuer N."/>
            <person name="Luecker S."/>
            <person name="Lage O.M."/>
            <person name="Pohl T."/>
            <person name="Merkel B.J."/>
            <person name="Hornburger P."/>
            <person name="Mueller R.-W."/>
            <person name="Bruemmer F."/>
            <person name="Labrenz M."/>
            <person name="Spormann A.M."/>
            <person name="Op den Camp H."/>
            <person name="Overmann J."/>
            <person name="Amann R."/>
            <person name="Jetten M.S.M."/>
            <person name="Mascher T."/>
            <person name="Medema M.H."/>
            <person name="Devos D.P."/>
            <person name="Kaster A.-K."/>
            <person name="Ovreas L."/>
            <person name="Rohde M."/>
            <person name="Galperin M.Y."/>
            <person name="Jogler C."/>
        </authorList>
    </citation>
    <scope>NUCLEOTIDE SEQUENCE [LARGE SCALE GENOMIC DNA]</scope>
    <source>
        <strain evidence="3 4">Pan216</strain>
    </source>
</reference>
<dbReference type="PANTHER" id="PTHR30093:SF2">
    <property type="entry name" value="TYPE II SECRETION SYSTEM PROTEIN H"/>
    <property type="match status" value="1"/>
</dbReference>
<name>A0A518AXT5_9BACT</name>
<dbReference type="InterPro" id="IPR012902">
    <property type="entry name" value="N_methyl_site"/>
</dbReference>
<dbReference type="RefSeq" id="WP_419193156.1">
    <property type="nucleotide sequence ID" value="NZ_CP036279.1"/>
</dbReference>
<gene>
    <name evidence="3" type="ORF">Pan216_03640</name>
</gene>
<evidence type="ECO:0000313" key="4">
    <source>
        <dbReference type="Proteomes" id="UP000317093"/>
    </source>
</evidence>
<dbReference type="Proteomes" id="UP000317093">
    <property type="component" value="Chromosome"/>
</dbReference>
<dbReference type="InterPro" id="IPR011453">
    <property type="entry name" value="DUF1559"/>
</dbReference>
<evidence type="ECO:0000259" key="2">
    <source>
        <dbReference type="Pfam" id="PF07596"/>
    </source>
</evidence>
<dbReference type="EMBL" id="CP036279">
    <property type="protein sequence ID" value="QDU59535.1"/>
    <property type="molecule type" value="Genomic_DNA"/>
</dbReference>
<keyword evidence="1" id="KW-1133">Transmembrane helix</keyword>
<evidence type="ECO:0000256" key="1">
    <source>
        <dbReference type="SAM" id="Phobius"/>
    </source>
</evidence>
<evidence type="ECO:0000313" key="3">
    <source>
        <dbReference type="EMBL" id="QDU59535.1"/>
    </source>
</evidence>
<dbReference type="InterPro" id="IPR045584">
    <property type="entry name" value="Pilin-like"/>
</dbReference>
<dbReference type="NCBIfam" id="TIGR02532">
    <property type="entry name" value="IV_pilin_GFxxxE"/>
    <property type="match status" value="1"/>
</dbReference>
<dbReference type="AlphaFoldDB" id="A0A518AXT5"/>
<keyword evidence="1" id="KW-0812">Transmembrane</keyword>
<dbReference type="Pfam" id="PF07963">
    <property type="entry name" value="N_methyl"/>
    <property type="match status" value="1"/>
</dbReference>
<dbReference type="NCBIfam" id="TIGR04294">
    <property type="entry name" value="pre_pil_HX9DG"/>
    <property type="match status" value="1"/>
</dbReference>
<accession>A0A518AXT5</accession>
<keyword evidence="1" id="KW-0472">Membrane</keyword>
<feature type="domain" description="DUF1559" evidence="2">
    <location>
        <begin position="36"/>
        <end position="286"/>
    </location>
</feature>
<proteinExistence type="predicted"/>
<keyword evidence="4" id="KW-1185">Reference proteome</keyword>
<dbReference type="Gene3D" id="3.30.700.10">
    <property type="entry name" value="Glycoprotein, Type 4 Pilin"/>
    <property type="match status" value="1"/>
</dbReference>
<organism evidence="3 4">
    <name type="scientific">Kolteria novifilia</name>
    <dbReference type="NCBI Taxonomy" id="2527975"/>
    <lineage>
        <taxon>Bacteria</taxon>
        <taxon>Pseudomonadati</taxon>
        <taxon>Planctomycetota</taxon>
        <taxon>Planctomycetia</taxon>
        <taxon>Kolteriales</taxon>
        <taxon>Kolteriaceae</taxon>
        <taxon>Kolteria</taxon>
    </lineage>
</organism>
<dbReference type="SUPFAM" id="SSF54523">
    <property type="entry name" value="Pili subunits"/>
    <property type="match status" value="1"/>
</dbReference>
<protein>
    <recommendedName>
        <fullName evidence="2">DUF1559 domain-containing protein</fullName>
    </recommendedName>
</protein>
<dbReference type="Pfam" id="PF07596">
    <property type="entry name" value="SBP_bac_10"/>
    <property type="match status" value="1"/>
</dbReference>
<feature type="transmembrane region" description="Helical" evidence="1">
    <location>
        <begin position="12"/>
        <end position="35"/>
    </location>
</feature>
<dbReference type="PANTHER" id="PTHR30093">
    <property type="entry name" value="GENERAL SECRETION PATHWAY PROTEIN G"/>
    <property type="match status" value="1"/>
</dbReference>
<dbReference type="InterPro" id="IPR027558">
    <property type="entry name" value="Pre_pil_HX9DG_C"/>
</dbReference>
<sequence length="304" mass="32828">MVSKCKPALKAFTLVELLVVIAIIGILISLLLPAVQEARESARRSLCLSNLKQLGVALHNYHDAHHGFPPPYICDADAGTCNTPSWGWSAMLLPYLDHTAAYEILNVGNASLTSAQADPDSLEVLQTTYKVFRCPSDSGEGDLSTIQIAPAGAYASRSNYPGVNGKGPRVYKQGREGVFGARNVSVSLRDITDGSSKTMIVGERASRLPGDANDRYTHWAGLRDGEEDGSGWRGPFEVAGSTGFHMNTPQIANWQFRAWFTSPHVGGVHFLMADGATVFLSETMDFTTYQNLSDIGDGKIVDGF</sequence>
<dbReference type="KEGG" id="knv:Pan216_03640"/>